<organism evidence="3 4">
    <name type="scientific">Mycobacterium talmoniae</name>
    <dbReference type="NCBI Taxonomy" id="1858794"/>
    <lineage>
        <taxon>Bacteria</taxon>
        <taxon>Bacillati</taxon>
        <taxon>Actinomycetota</taxon>
        <taxon>Actinomycetes</taxon>
        <taxon>Mycobacteriales</taxon>
        <taxon>Mycobacteriaceae</taxon>
        <taxon>Mycobacterium</taxon>
    </lineage>
</organism>
<feature type="chain" id="PRO_5038543787" description="Solute-binding protein family 5 domain-containing protein" evidence="1">
    <location>
        <begin position="25"/>
        <end position="551"/>
    </location>
</feature>
<sequence>MAARWRRALALPVAIAAIAGPAMTGCAGSANDQIDYAVDGALVTYNTTTVTGAASAGSQAFARTLTGFGYHGPDGQVIADQDFGTIKVVGRAPLVLDYQIADKAVYSDGKPVTCDDMVLAWAAQSGRFGQFNAANQAGYTDIASIDCPPGQKKARVSFAQDRNFVDYKQLFTATSMMPAHVIAEELGINTTAVTDALQSTNMSVVDKVAQVWNSTWQLKPDIDTKHFPSSGPYKIDSVLDGGAVVLVANDRWWGAKPVTKRITVWPQGADIQDRVNKRAVDVVDVATGSSGALITPDDYQRTETPSNGIEQLIFAPDGPLAATPARRALAFCTPRDVIARDAGTPIANSRLSTAHDDAFDQAENVPDAEPFGHSDPDAARAALGGKPLTVRIGYREPNARLAATVGAIATACAPAGITVSGVTSPTTGPQTLLDGHIDVLLAGTGGATGSGSTGSSAMDAYALHTGNGDNLSRYNNGQIDGIISALAVTVDPAAMVRMLAESAPPLWADMPTLPLYRQQRTLLTSKKIYAVGSNPTRWGAGWNMDRWMLER</sequence>
<feature type="domain" description="Solute-binding protein family 5" evidence="2">
    <location>
        <begin position="96"/>
        <end position="456"/>
    </location>
</feature>
<dbReference type="GO" id="GO:0015833">
    <property type="term" value="P:peptide transport"/>
    <property type="evidence" value="ECO:0007669"/>
    <property type="project" value="TreeGrafter"/>
</dbReference>
<evidence type="ECO:0000256" key="1">
    <source>
        <dbReference type="SAM" id="SignalP"/>
    </source>
</evidence>
<dbReference type="SUPFAM" id="SSF53850">
    <property type="entry name" value="Periplasmic binding protein-like II"/>
    <property type="match status" value="1"/>
</dbReference>
<accession>A0A1S1N3R9</accession>
<dbReference type="GO" id="GO:1904680">
    <property type="term" value="F:peptide transmembrane transporter activity"/>
    <property type="evidence" value="ECO:0007669"/>
    <property type="project" value="TreeGrafter"/>
</dbReference>
<dbReference type="PANTHER" id="PTHR30290">
    <property type="entry name" value="PERIPLASMIC BINDING COMPONENT OF ABC TRANSPORTER"/>
    <property type="match status" value="1"/>
</dbReference>
<dbReference type="Gene3D" id="3.90.76.10">
    <property type="entry name" value="Dipeptide-binding Protein, Domain 1"/>
    <property type="match status" value="1"/>
</dbReference>
<evidence type="ECO:0000259" key="2">
    <source>
        <dbReference type="Pfam" id="PF00496"/>
    </source>
</evidence>
<keyword evidence="4" id="KW-1185">Reference proteome</keyword>
<gene>
    <name evidence="3" type="ORF">BKN37_24440</name>
</gene>
<dbReference type="AlphaFoldDB" id="A0A1S1N3R9"/>
<dbReference type="PROSITE" id="PS51257">
    <property type="entry name" value="PROKAR_LIPOPROTEIN"/>
    <property type="match status" value="1"/>
</dbReference>
<reference evidence="3 4" key="1">
    <citation type="submission" date="2016-10" db="EMBL/GenBank/DDBJ databases">
        <title>Genome sequence of Mycobacterium talmonii.</title>
        <authorList>
            <person name="Greninger A.L."/>
            <person name="Elliott B."/>
            <person name="Vasireddy S."/>
            <person name="Vasireddy R."/>
        </authorList>
    </citation>
    <scope>NUCLEOTIDE SEQUENCE [LARGE SCALE GENOMIC DNA]</scope>
    <source>
        <strain evidence="4">NE-TNMC-100812</strain>
    </source>
</reference>
<dbReference type="EMBL" id="MLQM01000215">
    <property type="protein sequence ID" value="OHU93268.1"/>
    <property type="molecule type" value="Genomic_DNA"/>
</dbReference>
<dbReference type="Pfam" id="PF00496">
    <property type="entry name" value="SBP_bac_5"/>
    <property type="match status" value="1"/>
</dbReference>
<keyword evidence="1" id="KW-0732">Signal</keyword>
<evidence type="ECO:0000313" key="4">
    <source>
        <dbReference type="Proteomes" id="UP000179734"/>
    </source>
</evidence>
<dbReference type="Gene3D" id="3.40.190.10">
    <property type="entry name" value="Periplasmic binding protein-like II"/>
    <property type="match status" value="1"/>
</dbReference>
<dbReference type="PANTHER" id="PTHR30290:SF65">
    <property type="entry name" value="MONOACYL PHOSPHATIDYLINOSITOL TETRAMANNOSIDE-BINDING PROTEIN LPQW-RELATED"/>
    <property type="match status" value="1"/>
</dbReference>
<comment type="caution">
    <text evidence="3">The sequence shown here is derived from an EMBL/GenBank/DDBJ whole genome shotgun (WGS) entry which is preliminary data.</text>
</comment>
<dbReference type="InterPro" id="IPR039424">
    <property type="entry name" value="SBP_5"/>
</dbReference>
<protein>
    <recommendedName>
        <fullName evidence="2">Solute-binding protein family 5 domain-containing protein</fullName>
    </recommendedName>
</protein>
<proteinExistence type="predicted"/>
<feature type="signal peptide" evidence="1">
    <location>
        <begin position="1"/>
        <end position="24"/>
    </location>
</feature>
<evidence type="ECO:0000313" key="3">
    <source>
        <dbReference type="EMBL" id="OHU93268.1"/>
    </source>
</evidence>
<dbReference type="Gene3D" id="3.10.105.10">
    <property type="entry name" value="Dipeptide-binding Protein, Domain 3"/>
    <property type="match status" value="1"/>
</dbReference>
<name>A0A1S1N3R9_9MYCO</name>
<dbReference type="InterPro" id="IPR000914">
    <property type="entry name" value="SBP_5_dom"/>
</dbReference>
<dbReference type="Proteomes" id="UP000179734">
    <property type="component" value="Unassembled WGS sequence"/>
</dbReference>